<dbReference type="Proteomes" id="UP000689967">
    <property type="component" value="Unassembled WGS sequence"/>
</dbReference>
<gene>
    <name evidence="1" type="ORF">JJQ90_03855</name>
</gene>
<sequence length="325" mass="35703">MRARILDLIRRATGTTSLTRQIESLDARLTALAAALPAAPPPPAPGLTAADRDAILHQINYTNHNLYLHLKEAMRVRELANRDLLLAIDRLAHLLPSTPMLFEAERPVAVDTDDHVFPWGAAQDNTRSPRFVAACERHFPGRALTFMDLGCSGGGLVLDFILRGHAGYGVEGSDAPLRAQRAEWRVLRNNLFTGDITRPFTLRPAAGAAPVACDVISAWEVMEHIADADLPGLFANLHAHLAPDGLFIGSIALGPDDNPVTGARYHRTVQPQGWWEARFAELGLPMLPQHDFAFEDFCRGTSNGPIDENYRSNPHIGFHFVARRA</sequence>
<dbReference type="Pfam" id="PF13489">
    <property type="entry name" value="Methyltransf_23"/>
    <property type="match status" value="1"/>
</dbReference>
<comment type="caution">
    <text evidence="1">The sequence shown here is derived from an EMBL/GenBank/DDBJ whole genome shotgun (WGS) entry which is preliminary data.</text>
</comment>
<dbReference type="RefSeq" id="WP_216873116.1">
    <property type="nucleotide sequence ID" value="NZ_JAERQM010000001.1"/>
</dbReference>
<name>A0ABS6H2E6_9PROT</name>
<dbReference type="EMBL" id="JAERQM010000001">
    <property type="protein sequence ID" value="MBU8542821.1"/>
    <property type="molecule type" value="Genomic_DNA"/>
</dbReference>
<dbReference type="CDD" id="cd02440">
    <property type="entry name" value="AdoMet_MTases"/>
    <property type="match status" value="1"/>
</dbReference>
<keyword evidence="1" id="KW-0489">Methyltransferase</keyword>
<reference evidence="1 2" key="1">
    <citation type="submission" date="2021-01" db="EMBL/GenBank/DDBJ databases">
        <title>Roseomonas sp. nov, a bacterium isolated from an oil production mixture in Yumen Oilfield.</title>
        <authorList>
            <person name="Wu D."/>
        </authorList>
    </citation>
    <scope>NUCLEOTIDE SEQUENCE [LARGE SCALE GENOMIC DNA]</scope>
    <source>
        <strain evidence="1 2">ROY-5-3</strain>
    </source>
</reference>
<protein>
    <submittedName>
        <fullName evidence="1">Class I SAM-dependent methyltransferase</fullName>
    </submittedName>
</protein>
<proteinExistence type="predicted"/>
<keyword evidence="2" id="KW-1185">Reference proteome</keyword>
<dbReference type="GO" id="GO:0032259">
    <property type="term" value="P:methylation"/>
    <property type="evidence" value="ECO:0007669"/>
    <property type="project" value="UniProtKB-KW"/>
</dbReference>
<evidence type="ECO:0000313" key="2">
    <source>
        <dbReference type="Proteomes" id="UP000689967"/>
    </source>
</evidence>
<dbReference type="GO" id="GO:0008168">
    <property type="term" value="F:methyltransferase activity"/>
    <property type="evidence" value="ECO:0007669"/>
    <property type="project" value="UniProtKB-KW"/>
</dbReference>
<keyword evidence="1" id="KW-0808">Transferase</keyword>
<evidence type="ECO:0000313" key="1">
    <source>
        <dbReference type="EMBL" id="MBU8542821.1"/>
    </source>
</evidence>
<organism evidence="1 2">
    <name type="scientific">Falsiroseomonas oleicola</name>
    <dbReference type="NCBI Taxonomy" id="2801474"/>
    <lineage>
        <taxon>Bacteria</taxon>
        <taxon>Pseudomonadati</taxon>
        <taxon>Pseudomonadota</taxon>
        <taxon>Alphaproteobacteria</taxon>
        <taxon>Acetobacterales</taxon>
        <taxon>Roseomonadaceae</taxon>
        <taxon>Falsiroseomonas</taxon>
    </lineage>
</organism>
<accession>A0ABS6H2E6</accession>